<evidence type="ECO:0000313" key="2">
    <source>
        <dbReference type="Proteomes" id="UP001390339"/>
    </source>
</evidence>
<name>A0ABR2HSX6_9PEZI</name>
<gene>
    <name evidence="1" type="ORF">PGQ11_014263</name>
</gene>
<comment type="caution">
    <text evidence="1">The sequence shown here is derived from an EMBL/GenBank/DDBJ whole genome shotgun (WGS) entry which is preliminary data.</text>
</comment>
<dbReference type="EMBL" id="JAPCWZ010000009">
    <property type="protein sequence ID" value="KAK8851784.1"/>
    <property type="molecule type" value="Genomic_DNA"/>
</dbReference>
<reference evidence="1 2" key="1">
    <citation type="journal article" date="2024" name="IMA Fungus">
        <title>Apiospora arundinis, a panoply of carbohydrate-active enzymes and secondary metabolites.</title>
        <authorList>
            <person name="Sorensen T."/>
            <person name="Petersen C."/>
            <person name="Muurmann A.T."/>
            <person name="Christiansen J.V."/>
            <person name="Brundto M.L."/>
            <person name="Overgaard C.K."/>
            <person name="Boysen A.T."/>
            <person name="Wollenberg R.D."/>
            <person name="Larsen T.O."/>
            <person name="Sorensen J.L."/>
            <person name="Nielsen K.L."/>
            <person name="Sondergaard T.E."/>
        </authorList>
    </citation>
    <scope>NUCLEOTIDE SEQUENCE [LARGE SCALE GENOMIC DNA]</scope>
    <source>
        <strain evidence="1 2">AAU 773</strain>
    </source>
</reference>
<protein>
    <submittedName>
        <fullName evidence="1">Uncharacterized protein</fullName>
    </submittedName>
</protein>
<proteinExistence type="predicted"/>
<accession>A0ABR2HSX6</accession>
<sequence length="160" mass="18074">MNDSYQHLELSAAAQQLVPEAGCHLRLKGRLPLRPDGSGAKGEEYAWDEQHQQLWDRILQDYVDELKAWSSDIGIAKSVVMLEEGSSSRTPKDKMSMVIPIDERNSKIAIRNAEGEIFRDLDWRPYVLHQEVSIRATKGNIVFVLILLSRETKNGTSAVV</sequence>
<keyword evidence="2" id="KW-1185">Reference proteome</keyword>
<dbReference type="Proteomes" id="UP001390339">
    <property type="component" value="Unassembled WGS sequence"/>
</dbReference>
<evidence type="ECO:0000313" key="1">
    <source>
        <dbReference type="EMBL" id="KAK8851784.1"/>
    </source>
</evidence>
<organism evidence="1 2">
    <name type="scientific">Apiospora arundinis</name>
    <dbReference type="NCBI Taxonomy" id="335852"/>
    <lineage>
        <taxon>Eukaryota</taxon>
        <taxon>Fungi</taxon>
        <taxon>Dikarya</taxon>
        <taxon>Ascomycota</taxon>
        <taxon>Pezizomycotina</taxon>
        <taxon>Sordariomycetes</taxon>
        <taxon>Xylariomycetidae</taxon>
        <taxon>Amphisphaeriales</taxon>
        <taxon>Apiosporaceae</taxon>
        <taxon>Apiospora</taxon>
    </lineage>
</organism>